<gene>
    <name evidence="1" type="ORF">C5L30_000544</name>
</gene>
<dbReference type="AlphaFoldDB" id="A0A4R5NGH9"/>
<proteinExistence type="predicted"/>
<dbReference type="EMBL" id="PUFN01000009">
    <property type="protein sequence ID" value="TDG73605.1"/>
    <property type="molecule type" value="Genomic_DNA"/>
</dbReference>
<evidence type="ECO:0000313" key="1">
    <source>
        <dbReference type="EMBL" id="TDG73605.1"/>
    </source>
</evidence>
<dbReference type="Proteomes" id="UP000295257">
    <property type="component" value="Unassembled WGS sequence"/>
</dbReference>
<protein>
    <submittedName>
        <fullName evidence="1">Uncharacterized protein</fullName>
    </submittedName>
</protein>
<accession>A0A4R5NGH9</accession>
<evidence type="ECO:0000313" key="2">
    <source>
        <dbReference type="Proteomes" id="UP000295257"/>
    </source>
</evidence>
<sequence length="122" mass="14340">MSETKKVIAVALDINKIPYNSDVDVIFTPGTQRIWYTTNTQSIEIPKRILLFDSILNSFFKKFSKKSNKHDVLKFNYFANKVSRYLKDHPYDAVIFENEQLKNKILPNFKNKNEYVVEDTLA</sequence>
<name>A0A4R5NGH9_9LACO</name>
<organism evidence="1 2">
    <name type="scientific">Companilactobacillus farciminis</name>
    <dbReference type="NCBI Taxonomy" id="1612"/>
    <lineage>
        <taxon>Bacteria</taxon>
        <taxon>Bacillati</taxon>
        <taxon>Bacillota</taxon>
        <taxon>Bacilli</taxon>
        <taxon>Lactobacillales</taxon>
        <taxon>Lactobacillaceae</taxon>
        <taxon>Companilactobacillus</taxon>
    </lineage>
</organism>
<dbReference type="STRING" id="1612.ABB44_02670"/>
<keyword evidence="2" id="KW-1185">Reference proteome</keyword>
<reference evidence="1 2" key="1">
    <citation type="journal article" date="2019" name="Appl. Microbiol. Biotechnol.">
        <title>Uncovering carbohydrate metabolism through a genotype-phenotype association study of 56 lactic acid bacteria genomes.</title>
        <authorList>
            <person name="Buron-Moles G."/>
            <person name="Chailyan A."/>
            <person name="Dolejs I."/>
            <person name="Forster J."/>
            <person name="Miks M.H."/>
        </authorList>
    </citation>
    <scope>NUCLEOTIDE SEQUENCE [LARGE SCALE GENOMIC DNA]</scope>
    <source>
        <strain evidence="1 2">ATCC 29644</strain>
    </source>
</reference>
<comment type="caution">
    <text evidence="1">The sequence shown here is derived from an EMBL/GenBank/DDBJ whole genome shotgun (WGS) entry which is preliminary data.</text>
</comment>
<dbReference type="OrthoDB" id="2321087at2"/>
<dbReference type="RefSeq" id="WP_010018299.1">
    <property type="nucleotide sequence ID" value="NZ_PUFN01000009.1"/>
</dbReference>